<proteinExistence type="predicted"/>
<organism evidence="2 3">
    <name type="scientific">Bermanella marisrubri</name>
    <dbReference type="NCBI Taxonomy" id="207949"/>
    <lineage>
        <taxon>Bacteria</taxon>
        <taxon>Pseudomonadati</taxon>
        <taxon>Pseudomonadota</taxon>
        <taxon>Gammaproteobacteria</taxon>
        <taxon>Oceanospirillales</taxon>
        <taxon>Oceanospirillaceae</taxon>
        <taxon>Bermanella</taxon>
    </lineage>
</organism>
<evidence type="ECO:0000313" key="2">
    <source>
        <dbReference type="EMBL" id="EAT13796.1"/>
    </source>
</evidence>
<reference evidence="2 3" key="1">
    <citation type="submission" date="2006-03" db="EMBL/GenBank/DDBJ databases">
        <authorList>
            <person name="Pinhassi J."/>
            <person name="Pedros-Alio C."/>
            <person name="Ferriera S."/>
            <person name="Johnson J."/>
            <person name="Kravitz S."/>
            <person name="Halpern A."/>
            <person name="Remington K."/>
            <person name="Beeson K."/>
            <person name="Tran B."/>
            <person name="Rogers Y.-H."/>
            <person name="Friedman R."/>
            <person name="Venter J.C."/>
        </authorList>
    </citation>
    <scope>NUCLEOTIDE SEQUENCE [LARGE SCALE GENOMIC DNA]</scope>
    <source>
        <strain evidence="2 3">RED65</strain>
    </source>
</reference>
<dbReference type="PROSITE" id="PS51257">
    <property type="entry name" value="PROKAR_LIPOPROTEIN"/>
    <property type="match status" value="1"/>
</dbReference>
<evidence type="ECO:0000313" key="3">
    <source>
        <dbReference type="Proteomes" id="UP000004263"/>
    </source>
</evidence>
<feature type="chain" id="PRO_5004194879" description="Lipoprotein" evidence="1">
    <location>
        <begin position="19"/>
        <end position="288"/>
    </location>
</feature>
<keyword evidence="1" id="KW-0732">Signal</keyword>
<feature type="signal peptide" evidence="1">
    <location>
        <begin position="1"/>
        <end position="18"/>
    </location>
</feature>
<gene>
    <name evidence="2" type="ORF">RED65_10399</name>
</gene>
<accession>Q1N5Z6</accession>
<sequence length="288" mass="32011">MKMQLKILVSLTFLLVLAACGSEDETLINLDQFKGLELEPELTSDDLVDGNPLYLNYEYTGSMMISSYEEGYDHAFSFSPDKSGLVVMELITSSVEADLRVYVEGDEDGLNLLGIGGGNDILVLQAEKGVTYSVEVSIYLEQLDVEYEYSLIVADANRERLGLAVNEYWLGVSIEGRETCESTNLHETGTEEQSYSLGMIVNIADLYLRSGETKFNLVSLSSNRFEHQGSDKDQFLNTTTTSEFKYQLKIAGETGQVLGRSEYENVEKYNETTTTCIGKDTWSGAVLL</sequence>
<name>Q1N5Z6_9GAMM</name>
<dbReference type="EMBL" id="AAQH01000001">
    <property type="protein sequence ID" value="EAT13796.1"/>
    <property type="molecule type" value="Genomic_DNA"/>
</dbReference>
<comment type="caution">
    <text evidence="2">The sequence shown here is derived from an EMBL/GenBank/DDBJ whole genome shotgun (WGS) entry which is preliminary data.</text>
</comment>
<evidence type="ECO:0008006" key="4">
    <source>
        <dbReference type="Google" id="ProtNLM"/>
    </source>
</evidence>
<protein>
    <recommendedName>
        <fullName evidence="4">Lipoprotein</fullName>
    </recommendedName>
</protein>
<dbReference type="RefSeq" id="WP_007017217.1">
    <property type="nucleotide sequence ID" value="NZ_CH724113.1"/>
</dbReference>
<evidence type="ECO:0000256" key="1">
    <source>
        <dbReference type="SAM" id="SignalP"/>
    </source>
</evidence>
<keyword evidence="3" id="KW-1185">Reference proteome</keyword>
<dbReference type="HOGENOM" id="CLU_965287_0_0_6"/>
<dbReference type="AlphaFoldDB" id="Q1N5Z6"/>
<dbReference type="Proteomes" id="UP000004263">
    <property type="component" value="Unassembled WGS sequence"/>
</dbReference>